<organism evidence="3 4">
    <name type="scientific">Comamonas kerstersii</name>
    <dbReference type="NCBI Taxonomy" id="225992"/>
    <lineage>
        <taxon>Bacteria</taxon>
        <taxon>Pseudomonadati</taxon>
        <taxon>Pseudomonadota</taxon>
        <taxon>Betaproteobacteria</taxon>
        <taxon>Burkholderiales</taxon>
        <taxon>Comamonadaceae</taxon>
        <taxon>Comamonas</taxon>
    </lineage>
</organism>
<accession>A0A0W7Z0P3</accession>
<sequence length="136" mass="15409">MNLQPSAACPCGRSNSKGKPIAYADCCGRFVEHFDSQPAPDAEHLMRSRYTAFVLERAPYLLATWHASQRPAELDFEPGAKWLGLQVKDFQPTGDATAEVEFVARFRVAGRAVRLHERSRFVLEDGRWFYVDGDQF</sequence>
<evidence type="ECO:0000256" key="1">
    <source>
        <dbReference type="HAMAP-Rule" id="MF_00612"/>
    </source>
</evidence>
<dbReference type="Pfam" id="PF17775">
    <property type="entry name" value="YchJ_M-like"/>
    <property type="match status" value="1"/>
</dbReference>
<proteinExistence type="inferred from homology"/>
<evidence type="ECO:0000259" key="2">
    <source>
        <dbReference type="Pfam" id="PF17775"/>
    </source>
</evidence>
<dbReference type="SUPFAM" id="SSF54427">
    <property type="entry name" value="NTF2-like"/>
    <property type="match status" value="1"/>
</dbReference>
<comment type="caution">
    <text evidence="3">The sequence shown here is derived from an EMBL/GenBank/DDBJ whole genome shotgun (WGS) entry which is preliminary data.</text>
</comment>
<evidence type="ECO:0000313" key="3">
    <source>
        <dbReference type="EMBL" id="KUF40740.1"/>
    </source>
</evidence>
<protein>
    <recommendedName>
        <fullName evidence="1">UPF0225 protein AS359_03590</fullName>
    </recommendedName>
</protein>
<dbReference type="Proteomes" id="UP000053300">
    <property type="component" value="Unassembled WGS sequence"/>
</dbReference>
<dbReference type="InterPro" id="IPR032710">
    <property type="entry name" value="NTF2-like_dom_sf"/>
</dbReference>
<evidence type="ECO:0000313" key="4">
    <source>
        <dbReference type="Proteomes" id="UP000053300"/>
    </source>
</evidence>
<comment type="similarity">
    <text evidence="1">Belongs to the UPF0225 family.</text>
</comment>
<accession>A0A1V3TL28</accession>
<name>A0A0W7Z0P3_9BURK</name>
<dbReference type="EMBL" id="LPXH01000027">
    <property type="protein sequence ID" value="KUF40740.1"/>
    <property type="molecule type" value="Genomic_DNA"/>
</dbReference>
<keyword evidence="4" id="KW-1185">Reference proteome</keyword>
<dbReference type="InterPro" id="IPR048469">
    <property type="entry name" value="YchJ-like_M"/>
</dbReference>
<gene>
    <name evidence="3" type="ORF">AS359_03590</name>
</gene>
<dbReference type="STRING" id="225992.B5M06_07610"/>
<dbReference type="HAMAP" id="MF_00612">
    <property type="entry name" value="UPF0225"/>
    <property type="match status" value="1"/>
</dbReference>
<reference evidence="3 4" key="1">
    <citation type="submission" date="2015-12" db="EMBL/GenBank/DDBJ databases">
        <title>Complete genome sequence of a multi-drug resistant strain Acidovorax sp. 12322-1.</title>
        <authorList>
            <person name="Ming D."/>
            <person name="Wang M."/>
            <person name="Hu S."/>
            <person name="Zhou Y."/>
            <person name="Jiang T."/>
        </authorList>
    </citation>
    <scope>NUCLEOTIDE SEQUENCE [LARGE SCALE GENOMIC DNA]</scope>
    <source>
        <strain evidence="3 4">12322-1</strain>
    </source>
</reference>
<dbReference type="InterPro" id="IPR023006">
    <property type="entry name" value="YchJ-like"/>
</dbReference>
<dbReference type="RefSeq" id="WP_058880058.1">
    <property type="nucleotide sequence ID" value="NZ_CATYED010000034.1"/>
</dbReference>
<dbReference type="Gene3D" id="3.10.450.50">
    <property type="match status" value="1"/>
</dbReference>
<dbReference type="AlphaFoldDB" id="A0A0W7Z0P3"/>
<feature type="domain" description="YchJ-like middle NTF2-like" evidence="2">
    <location>
        <begin position="41"/>
        <end position="133"/>
    </location>
</feature>